<keyword evidence="2" id="KW-1003">Cell membrane</keyword>
<dbReference type="Proteomes" id="UP000199421">
    <property type="component" value="Unassembled WGS sequence"/>
</dbReference>
<dbReference type="PANTHER" id="PTHR30572">
    <property type="entry name" value="MEMBRANE COMPONENT OF TRANSPORTER-RELATED"/>
    <property type="match status" value="1"/>
</dbReference>
<dbReference type="PANTHER" id="PTHR30572:SF18">
    <property type="entry name" value="ABC-TYPE MACROLIDE FAMILY EXPORT SYSTEM PERMEASE COMPONENT 2"/>
    <property type="match status" value="1"/>
</dbReference>
<dbReference type="RefSeq" id="WP_093326355.1">
    <property type="nucleotide sequence ID" value="NZ_FOAF01000003.1"/>
</dbReference>
<evidence type="ECO:0000256" key="6">
    <source>
        <dbReference type="SAM" id="Phobius"/>
    </source>
</evidence>
<evidence type="ECO:0000259" key="7">
    <source>
        <dbReference type="Pfam" id="PF02687"/>
    </source>
</evidence>
<keyword evidence="4 6" id="KW-1133">Transmembrane helix</keyword>
<dbReference type="OrthoDB" id="1451596at2"/>
<feature type="transmembrane region" description="Helical" evidence="6">
    <location>
        <begin position="757"/>
        <end position="779"/>
    </location>
</feature>
<dbReference type="GO" id="GO:0022857">
    <property type="term" value="F:transmembrane transporter activity"/>
    <property type="evidence" value="ECO:0007669"/>
    <property type="project" value="TreeGrafter"/>
</dbReference>
<evidence type="ECO:0000256" key="5">
    <source>
        <dbReference type="ARBA" id="ARBA00023136"/>
    </source>
</evidence>
<proteinExistence type="predicted"/>
<feature type="domain" description="ABC3 transporter permease C-terminal" evidence="7">
    <location>
        <begin position="292"/>
        <end position="406"/>
    </location>
</feature>
<protein>
    <submittedName>
        <fullName evidence="9">ABC-type antimicrobial peptide transport system, permease component</fullName>
    </submittedName>
</protein>
<feature type="domain" description="ABC3 transporter permease C-terminal" evidence="7">
    <location>
        <begin position="676"/>
        <end position="789"/>
    </location>
</feature>
<dbReference type="EMBL" id="FOAF01000003">
    <property type="protein sequence ID" value="SEL71434.1"/>
    <property type="molecule type" value="Genomic_DNA"/>
</dbReference>
<evidence type="ECO:0000313" key="10">
    <source>
        <dbReference type="Proteomes" id="UP000199421"/>
    </source>
</evidence>
<dbReference type="InterPro" id="IPR050250">
    <property type="entry name" value="Macrolide_Exporter_MacB"/>
</dbReference>
<keyword evidence="5 6" id="KW-0472">Membrane</keyword>
<feature type="transmembrane region" description="Helical" evidence="6">
    <location>
        <begin position="673"/>
        <end position="697"/>
    </location>
</feature>
<evidence type="ECO:0000256" key="1">
    <source>
        <dbReference type="ARBA" id="ARBA00004651"/>
    </source>
</evidence>
<feature type="transmembrane region" description="Helical" evidence="6">
    <location>
        <begin position="725"/>
        <end position="745"/>
    </location>
</feature>
<feature type="domain" description="MacB-like periplasmic core" evidence="8">
    <location>
        <begin position="20"/>
        <end position="240"/>
    </location>
</feature>
<dbReference type="STRING" id="407022.SAMN05661044_03212"/>
<dbReference type="AlphaFoldDB" id="A0A1H7SIA7"/>
<gene>
    <name evidence="9" type="ORF">SAMN05661044_03212</name>
</gene>
<name>A0A1H7SIA7_OLID1</name>
<sequence>MLKNYIKIAWRNVFKNKKSSFINIAGLAMGMAVFVLIALWIWDELSYDKYHKNYDRIGQIFQANQWNGETTSQEAIAVPLGVELRTNYKDNFDYVVLSSWLENHVLSDDKQIIKQGGMFMDVDAPKLFSLNILKGSINGLNNPNSIMLSASTAKALFGNNNPINELVKIDQTLPVKVTAVYEDLPYNTKLRGTNFIAPWQLFTTSQEWVKNATSRWDNNSFQLFVQIKKGLSFAEVSKHIVHAKSNRVSDEDKRKFQPQIILHPMKDWHLLNDWKDGKVVGGLIEYVRLFAIIGVFVLLLACINFMNLSTARSEKRAKEVGVRKTVGSPKKDLIFQFLSESMLIACFAFFFSIIFVVLALPWFNEVADKQMSMPWNNGWFWLGGFLFTLLTGLIAGSYPAFYLSSFKPLIVLKGTFKVGKSATLPRKVLVVTQFTISIALIVGTLIVFQQIQYTQNRPVGYNRDRLMTMEMSTPDFNEKFDVLRSALKEQGAIEELSESSSPLTQVNSRNSGYDWEGRDPDLTPDFAVIRVTHEFGKMVDWKLKNGRDFSRDFATDSNAIIINEAAVKFMGIQNPIGKSIKSGAEKTYQIIGVVKDLVTESPFSPVMQTFYFLDYKNVYYINLKLNSQKSTSECLATIEKVFKQVLPNEAFAYTFVDSDYANKFAQEERVGKLASVFASLAVIISALGIFGLASFVAEQRTKEIGIRKIIGASFFQLWQLLSKEFILLVGLSCLIAIPIAYYYLHEWLQKYNYHTSISWWIFAITIVGSLLLTIIIVSLQTIKTVRANPVKSLRSE</sequence>
<dbReference type="InterPro" id="IPR003838">
    <property type="entry name" value="ABC3_permease_C"/>
</dbReference>
<evidence type="ECO:0000313" key="9">
    <source>
        <dbReference type="EMBL" id="SEL71434.1"/>
    </source>
</evidence>
<feature type="transmembrane region" description="Helical" evidence="6">
    <location>
        <begin position="428"/>
        <end position="448"/>
    </location>
</feature>
<evidence type="ECO:0000256" key="4">
    <source>
        <dbReference type="ARBA" id="ARBA00022989"/>
    </source>
</evidence>
<feature type="transmembrane region" description="Helical" evidence="6">
    <location>
        <begin position="333"/>
        <end position="359"/>
    </location>
</feature>
<feature type="transmembrane region" description="Helical" evidence="6">
    <location>
        <begin position="286"/>
        <end position="308"/>
    </location>
</feature>
<dbReference type="Pfam" id="PF02687">
    <property type="entry name" value="FtsX"/>
    <property type="match status" value="2"/>
</dbReference>
<feature type="transmembrane region" description="Helical" evidence="6">
    <location>
        <begin position="21"/>
        <end position="42"/>
    </location>
</feature>
<evidence type="ECO:0000259" key="8">
    <source>
        <dbReference type="Pfam" id="PF12704"/>
    </source>
</evidence>
<dbReference type="GO" id="GO:0005886">
    <property type="term" value="C:plasma membrane"/>
    <property type="evidence" value="ECO:0007669"/>
    <property type="project" value="UniProtKB-SubCell"/>
</dbReference>
<evidence type="ECO:0000256" key="3">
    <source>
        <dbReference type="ARBA" id="ARBA00022692"/>
    </source>
</evidence>
<accession>A0A1H7SIA7</accession>
<feature type="transmembrane region" description="Helical" evidence="6">
    <location>
        <begin position="379"/>
        <end position="403"/>
    </location>
</feature>
<dbReference type="InterPro" id="IPR025857">
    <property type="entry name" value="MacB_PCD"/>
</dbReference>
<evidence type="ECO:0000256" key="2">
    <source>
        <dbReference type="ARBA" id="ARBA00022475"/>
    </source>
</evidence>
<comment type="subcellular location">
    <subcellularLocation>
        <location evidence="1">Cell membrane</location>
        <topology evidence="1">Multi-pass membrane protein</topology>
    </subcellularLocation>
</comment>
<feature type="domain" description="MacB-like periplasmic core" evidence="8">
    <location>
        <begin position="435"/>
        <end position="639"/>
    </location>
</feature>
<reference evidence="10" key="1">
    <citation type="submission" date="2016-10" db="EMBL/GenBank/DDBJ databases">
        <authorList>
            <person name="Varghese N."/>
            <person name="Submissions S."/>
        </authorList>
    </citation>
    <scope>NUCLEOTIDE SEQUENCE [LARGE SCALE GENOMIC DNA]</scope>
    <source>
        <strain evidence="10">DSM 18733</strain>
    </source>
</reference>
<keyword evidence="10" id="KW-1185">Reference proteome</keyword>
<organism evidence="9 10">
    <name type="scientific">Olivibacter domesticus</name>
    <name type="common">Pseudosphingobacterium domesticum</name>
    <dbReference type="NCBI Taxonomy" id="407022"/>
    <lineage>
        <taxon>Bacteria</taxon>
        <taxon>Pseudomonadati</taxon>
        <taxon>Bacteroidota</taxon>
        <taxon>Sphingobacteriia</taxon>
        <taxon>Sphingobacteriales</taxon>
        <taxon>Sphingobacteriaceae</taxon>
        <taxon>Olivibacter</taxon>
    </lineage>
</organism>
<keyword evidence="3 6" id="KW-0812">Transmembrane</keyword>
<dbReference type="Pfam" id="PF12704">
    <property type="entry name" value="MacB_PCD"/>
    <property type="match status" value="2"/>
</dbReference>